<dbReference type="PANTHER" id="PTHR11733">
    <property type="entry name" value="ZINC METALLOPROTEASE FAMILY M13 NEPRILYSIN-RELATED"/>
    <property type="match status" value="1"/>
</dbReference>
<dbReference type="Pfam" id="PF05649">
    <property type="entry name" value="Peptidase_M13_N"/>
    <property type="match status" value="1"/>
</dbReference>
<proteinExistence type="inferred from homology"/>
<dbReference type="KEGG" id="nai:NECAME_06222"/>
<evidence type="ECO:0000313" key="4">
    <source>
        <dbReference type="Proteomes" id="UP000053676"/>
    </source>
</evidence>
<protein>
    <recommendedName>
        <fullName evidence="2">Peptidase M13 N-terminal domain-containing protein</fullName>
    </recommendedName>
</protein>
<dbReference type="PROSITE" id="PS51885">
    <property type="entry name" value="NEPRILYSIN"/>
    <property type="match status" value="1"/>
</dbReference>
<evidence type="ECO:0000256" key="1">
    <source>
        <dbReference type="ARBA" id="ARBA00007357"/>
    </source>
</evidence>
<dbReference type="GO" id="GO:0005886">
    <property type="term" value="C:plasma membrane"/>
    <property type="evidence" value="ECO:0007669"/>
    <property type="project" value="TreeGrafter"/>
</dbReference>
<sequence>MHYARRQLNDLNVHSPKQIVAGSGKYDGYKGATDLFKASLNTSVDPCSDFYKYTCGNFGGYMSFDVSDTNNAIAMAQQMANLTYVNSSPDPVKQVTWYHQQCSAARMNWTAMNRDGKYVMAAINRIAAGYPAGFEGVANLVTPYVDTNWKDPHGANGYAYFIDQPSTLLPYTYHKKAWGIYEQSLISTIVDVMNLLASTQNIKLDQKTLLQDAKDIAAFDHLLALTYSTDDTTRRQFDRSYNPMTIGQLTQTYPNISWHTFVPEATGTSQHVLGTLLNDPTYKYIVMEPAKLLMLNSMLGNPKCEREPI</sequence>
<dbReference type="InterPro" id="IPR000718">
    <property type="entry name" value="Peptidase_M13"/>
</dbReference>
<accession>W2TXR0</accession>
<dbReference type="AlphaFoldDB" id="W2TXR0"/>
<keyword evidence="4" id="KW-1185">Reference proteome</keyword>
<evidence type="ECO:0000259" key="2">
    <source>
        <dbReference type="Pfam" id="PF05649"/>
    </source>
</evidence>
<name>W2TXR0_NECAM</name>
<comment type="similarity">
    <text evidence="1">Belongs to the peptidase M13 family.</text>
</comment>
<dbReference type="SUPFAM" id="SSF55486">
    <property type="entry name" value="Metalloproteases ('zincins'), catalytic domain"/>
    <property type="match status" value="1"/>
</dbReference>
<reference evidence="4" key="1">
    <citation type="journal article" date="2014" name="Nat. Genet.">
        <title>Genome of the human hookworm Necator americanus.</title>
        <authorList>
            <person name="Tang Y.T."/>
            <person name="Gao X."/>
            <person name="Rosa B.A."/>
            <person name="Abubucker S."/>
            <person name="Hallsworth-Pepin K."/>
            <person name="Martin J."/>
            <person name="Tyagi R."/>
            <person name="Heizer E."/>
            <person name="Zhang X."/>
            <person name="Bhonagiri-Palsikar V."/>
            <person name="Minx P."/>
            <person name="Warren W.C."/>
            <person name="Wang Q."/>
            <person name="Zhan B."/>
            <person name="Hotez P.J."/>
            <person name="Sternberg P.W."/>
            <person name="Dougall A."/>
            <person name="Gaze S.T."/>
            <person name="Mulvenna J."/>
            <person name="Sotillo J."/>
            <person name="Ranganathan S."/>
            <person name="Rabelo E.M."/>
            <person name="Wilson R.K."/>
            <person name="Felgner P.L."/>
            <person name="Bethony J."/>
            <person name="Hawdon J.M."/>
            <person name="Gasser R.B."/>
            <person name="Loukas A."/>
            <person name="Mitreva M."/>
        </authorList>
    </citation>
    <scope>NUCLEOTIDE SEQUENCE [LARGE SCALE GENOMIC DNA]</scope>
</reference>
<feature type="domain" description="Peptidase M13 N-terminal" evidence="2">
    <location>
        <begin position="46"/>
        <end position="299"/>
    </location>
</feature>
<dbReference type="InterPro" id="IPR008753">
    <property type="entry name" value="Peptidase_M13_N"/>
</dbReference>
<dbReference type="Proteomes" id="UP000053676">
    <property type="component" value="Unassembled WGS sequence"/>
</dbReference>
<dbReference type="PANTHER" id="PTHR11733:SF240">
    <property type="entry name" value="GH14155P-RELATED"/>
    <property type="match status" value="1"/>
</dbReference>
<gene>
    <name evidence="3" type="ORF">NECAME_06222</name>
</gene>
<dbReference type="OrthoDB" id="5854821at2759"/>
<dbReference type="Gene3D" id="1.10.1380.10">
    <property type="entry name" value="Neutral endopeptidase , domain2"/>
    <property type="match status" value="1"/>
</dbReference>
<evidence type="ECO:0000313" key="3">
    <source>
        <dbReference type="EMBL" id="ETN85802.1"/>
    </source>
</evidence>
<dbReference type="GO" id="GO:0016485">
    <property type="term" value="P:protein processing"/>
    <property type="evidence" value="ECO:0007669"/>
    <property type="project" value="TreeGrafter"/>
</dbReference>
<dbReference type="InterPro" id="IPR042089">
    <property type="entry name" value="Peptidase_M13_dom_2"/>
</dbReference>
<organism evidence="3 4">
    <name type="scientific">Necator americanus</name>
    <name type="common">Human hookworm</name>
    <dbReference type="NCBI Taxonomy" id="51031"/>
    <lineage>
        <taxon>Eukaryota</taxon>
        <taxon>Metazoa</taxon>
        <taxon>Ecdysozoa</taxon>
        <taxon>Nematoda</taxon>
        <taxon>Chromadorea</taxon>
        <taxon>Rhabditida</taxon>
        <taxon>Rhabditina</taxon>
        <taxon>Rhabditomorpha</taxon>
        <taxon>Strongyloidea</taxon>
        <taxon>Ancylostomatidae</taxon>
        <taxon>Bunostominae</taxon>
        <taxon>Necator</taxon>
    </lineage>
</organism>
<dbReference type="GO" id="GO:0004222">
    <property type="term" value="F:metalloendopeptidase activity"/>
    <property type="evidence" value="ECO:0007669"/>
    <property type="project" value="InterPro"/>
</dbReference>
<dbReference type="EMBL" id="KI657667">
    <property type="protein sequence ID" value="ETN85802.1"/>
    <property type="molecule type" value="Genomic_DNA"/>
</dbReference>